<proteinExistence type="inferred from homology"/>
<evidence type="ECO:0000259" key="3">
    <source>
        <dbReference type="Pfam" id="PF03109"/>
    </source>
</evidence>
<feature type="domain" description="ABC1 atypical kinase-like" evidence="3">
    <location>
        <begin position="112"/>
        <end position="228"/>
    </location>
</feature>
<gene>
    <name evidence="4" type="ORF">CYMTET_18736</name>
</gene>
<feature type="region of interest" description="Disordered" evidence="2">
    <location>
        <begin position="260"/>
        <end position="301"/>
    </location>
</feature>
<feature type="non-terminal residue" evidence="4">
    <location>
        <position position="351"/>
    </location>
</feature>
<dbReference type="AlphaFoldDB" id="A0AAE0L5L2"/>
<reference evidence="4 5" key="1">
    <citation type="journal article" date="2015" name="Genome Biol. Evol.">
        <title>Comparative Genomics of a Bacterivorous Green Alga Reveals Evolutionary Causalities and Consequences of Phago-Mixotrophic Mode of Nutrition.</title>
        <authorList>
            <person name="Burns J.A."/>
            <person name="Paasch A."/>
            <person name="Narechania A."/>
            <person name="Kim E."/>
        </authorList>
    </citation>
    <scope>NUCLEOTIDE SEQUENCE [LARGE SCALE GENOMIC DNA]</scope>
    <source>
        <strain evidence="4 5">PLY_AMNH</strain>
    </source>
</reference>
<sequence>MYCAVDDPRLRAEDYNPKHALLIFSKRPWRLLFRLAEVANVLVWIVGERVIDRLQHEFSQDPARKEAQDARRAAKLRTKITQLGPTFVKIAQSASVRKDLFGELFCDSLTGLLDDVEPFATSIAYAVLEEEIGIPSEVFSTISSQPVAAASFGQVYRASLSNGQQVAVKVQRPGVLESVAMDVCILRLALRAVSRLARTTRDLGELADEIGRSLYSELDYCASQTTASRWRCCAIAVHVSMRFRGLAVLDSVGCRKDLMRLPAGTDRPPAGTDRPPAGTDRPPAGTDRPPAGTDRPPAGTDRRALGATLRIMLFCATSCSLGHGEHNLWVRIHLAAEGCSAPAVSEERLTA</sequence>
<dbReference type="SUPFAM" id="SSF56112">
    <property type="entry name" value="Protein kinase-like (PK-like)"/>
    <property type="match status" value="1"/>
</dbReference>
<evidence type="ECO:0000256" key="1">
    <source>
        <dbReference type="ARBA" id="ARBA00009670"/>
    </source>
</evidence>
<dbReference type="Pfam" id="PF03109">
    <property type="entry name" value="ABC1"/>
    <property type="match status" value="1"/>
</dbReference>
<evidence type="ECO:0000313" key="5">
    <source>
        <dbReference type="Proteomes" id="UP001190700"/>
    </source>
</evidence>
<dbReference type="PANTHER" id="PTHR10566:SF123">
    <property type="entry name" value="PROTEIN KINASE SUPERFAMILY PROTEIN"/>
    <property type="match status" value="1"/>
</dbReference>
<evidence type="ECO:0000256" key="2">
    <source>
        <dbReference type="SAM" id="MobiDB-lite"/>
    </source>
</evidence>
<comment type="caution">
    <text evidence="4">The sequence shown here is derived from an EMBL/GenBank/DDBJ whole genome shotgun (WGS) entry which is preliminary data.</text>
</comment>
<dbReference type="InterPro" id="IPR011009">
    <property type="entry name" value="Kinase-like_dom_sf"/>
</dbReference>
<organism evidence="4 5">
    <name type="scientific">Cymbomonas tetramitiformis</name>
    <dbReference type="NCBI Taxonomy" id="36881"/>
    <lineage>
        <taxon>Eukaryota</taxon>
        <taxon>Viridiplantae</taxon>
        <taxon>Chlorophyta</taxon>
        <taxon>Pyramimonadophyceae</taxon>
        <taxon>Pyramimonadales</taxon>
        <taxon>Pyramimonadaceae</taxon>
        <taxon>Cymbomonas</taxon>
    </lineage>
</organism>
<protein>
    <recommendedName>
        <fullName evidence="3">ABC1 atypical kinase-like domain-containing protein</fullName>
    </recommendedName>
</protein>
<name>A0AAE0L5L2_9CHLO</name>
<dbReference type="Proteomes" id="UP001190700">
    <property type="component" value="Unassembled WGS sequence"/>
</dbReference>
<dbReference type="InterPro" id="IPR004147">
    <property type="entry name" value="ABC1_dom"/>
</dbReference>
<dbReference type="EMBL" id="LGRX02008681">
    <property type="protein sequence ID" value="KAK3273001.1"/>
    <property type="molecule type" value="Genomic_DNA"/>
</dbReference>
<dbReference type="PANTHER" id="PTHR10566">
    <property type="entry name" value="CHAPERONE-ACTIVITY OF BC1 COMPLEX CABC1 -RELATED"/>
    <property type="match status" value="1"/>
</dbReference>
<dbReference type="InterPro" id="IPR050154">
    <property type="entry name" value="UbiB_kinase"/>
</dbReference>
<comment type="similarity">
    <text evidence="1">Belongs to the protein kinase superfamily. ADCK protein kinase family.</text>
</comment>
<keyword evidence="5" id="KW-1185">Reference proteome</keyword>
<evidence type="ECO:0000313" key="4">
    <source>
        <dbReference type="EMBL" id="KAK3273001.1"/>
    </source>
</evidence>
<accession>A0AAE0L5L2</accession>